<dbReference type="AlphaFoldDB" id="A0A6C0AFP4"/>
<organism evidence="2">
    <name type="scientific">viral metagenome</name>
    <dbReference type="NCBI Taxonomy" id="1070528"/>
    <lineage>
        <taxon>unclassified sequences</taxon>
        <taxon>metagenomes</taxon>
        <taxon>organismal metagenomes</taxon>
    </lineage>
</organism>
<reference evidence="2" key="1">
    <citation type="journal article" date="2020" name="Nature">
        <title>Giant virus diversity and host interactions through global metagenomics.</title>
        <authorList>
            <person name="Schulz F."/>
            <person name="Roux S."/>
            <person name="Paez-Espino D."/>
            <person name="Jungbluth S."/>
            <person name="Walsh D.A."/>
            <person name="Denef V.J."/>
            <person name="McMahon K.D."/>
            <person name="Konstantinidis K.T."/>
            <person name="Eloe-Fadrosh E.A."/>
            <person name="Kyrpides N.C."/>
            <person name="Woyke T."/>
        </authorList>
    </citation>
    <scope>NUCLEOTIDE SEQUENCE</scope>
    <source>
        <strain evidence="2">GVMAG-S-1024976-23</strain>
    </source>
</reference>
<evidence type="ECO:0000256" key="1">
    <source>
        <dbReference type="SAM" id="Coils"/>
    </source>
</evidence>
<dbReference type="Gene3D" id="1.20.5.110">
    <property type="match status" value="1"/>
</dbReference>
<name>A0A6C0AFP4_9ZZZZ</name>
<dbReference type="EMBL" id="MN740601">
    <property type="protein sequence ID" value="QHS78599.1"/>
    <property type="molecule type" value="Genomic_DNA"/>
</dbReference>
<evidence type="ECO:0000313" key="2">
    <source>
        <dbReference type="EMBL" id="QHS78599.1"/>
    </source>
</evidence>
<keyword evidence="1" id="KW-0175">Coiled coil</keyword>
<accession>A0A6C0AFP4</accession>
<proteinExistence type="predicted"/>
<sequence length="80" mass="9896">MYTGFEYTKKFQRTTQEPVTRLINNELNRLENLEKKYSEIEKKLNNIEKKIETKRFNLNWNLSFLYDIEDFVINQYTNHN</sequence>
<feature type="coiled-coil region" evidence="1">
    <location>
        <begin position="23"/>
        <end position="57"/>
    </location>
</feature>
<protein>
    <submittedName>
        <fullName evidence="2">Uncharacterized protein</fullName>
    </submittedName>
</protein>